<organism evidence="2 3">
    <name type="scientific">Cryptosporangium minutisporangium</name>
    <dbReference type="NCBI Taxonomy" id="113569"/>
    <lineage>
        <taxon>Bacteria</taxon>
        <taxon>Bacillati</taxon>
        <taxon>Actinomycetota</taxon>
        <taxon>Actinomycetes</taxon>
        <taxon>Cryptosporangiales</taxon>
        <taxon>Cryptosporangiaceae</taxon>
        <taxon>Cryptosporangium</taxon>
    </lineage>
</organism>
<dbReference type="Gene3D" id="3.30.565.10">
    <property type="entry name" value="Histidine kinase-like ATPase, C-terminal domain"/>
    <property type="match status" value="1"/>
</dbReference>
<reference evidence="3" key="1">
    <citation type="journal article" date="2019" name="Int. J. Syst. Evol. Microbiol.">
        <title>The Global Catalogue of Microorganisms (GCM) 10K type strain sequencing project: providing services to taxonomists for standard genome sequencing and annotation.</title>
        <authorList>
            <consortium name="The Broad Institute Genomics Platform"/>
            <consortium name="The Broad Institute Genome Sequencing Center for Infectious Disease"/>
            <person name="Wu L."/>
            <person name="Ma J."/>
        </authorList>
    </citation>
    <scope>NUCLEOTIDE SEQUENCE [LARGE SCALE GENOMIC DNA]</scope>
    <source>
        <strain evidence="3">JCM 9458</strain>
    </source>
</reference>
<evidence type="ECO:0000313" key="3">
    <source>
        <dbReference type="Proteomes" id="UP001501676"/>
    </source>
</evidence>
<evidence type="ECO:0000313" key="2">
    <source>
        <dbReference type="EMBL" id="GAA3396230.1"/>
    </source>
</evidence>
<feature type="compositionally biased region" description="Low complexity" evidence="1">
    <location>
        <begin position="42"/>
        <end position="55"/>
    </location>
</feature>
<feature type="compositionally biased region" description="Basic and acidic residues" evidence="1">
    <location>
        <begin position="1"/>
        <end position="23"/>
    </location>
</feature>
<comment type="caution">
    <text evidence="2">The sequence shown here is derived from an EMBL/GenBank/DDBJ whole genome shotgun (WGS) entry which is preliminary data.</text>
</comment>
<keyword evidence="3" id="KW-1185">Reference proteome</keyword>
<name>A0ABP6T8T6_9ACTN</name>
<evidence type="ECO:0000256" key="1">
    <source>
        <dbReference type="SAM" id="MobiDB-lite"/>
    </source>
</evidence>
<feature type="region of interest" description="Disordered" evidence="1">
    <location>
        <begin position="1"/>
        <end position="115"/>
    </location>
</feature>
<dbReference type="InterPro" id="IPR036890">
    <property type="entry name" value="HATPase_C_sf"/>
</dbReference>
<gene>
    <name evidence="2" type="ORF">GCM10020369_72160</name>
</gene>
<dbReference type="EMBL" id="BAAAYN010000054">
    <property type="protein sequence ID" value="GAA3396230.1"/>
    <property type="molecule type" value="Genomic_DNA"/>
</dbReference>
<protein>
    <recommendedName>
        <fullName evidence="4">Anti-sigma factor</fullName>
    </recommendedName>
</protein>
<accession>A0ABP6T8T6</accession>
<evidence type="ECO:0008006" key="4">
    <source>
        <dbReference type="Google" id="ProtNLM"/>
    </source>
</evidence>
<dbReference type="Proteomes" id="UP001501676">
    <property type="component" value="Unassembled WGS sequence"/>
</dbReference>
<sequence length="245" mass="25596">MERSGTWSRSRECAAERDRDKVGRGPRRHTGRGGVEARAAQHRGGAAAGQASSSGVLLPTPDVPIAGYVPGSRAPGDPAAGLTTAPSSTDRPGSMAAPDATDQPSATKGLSSVEGGRVEGGPDIVLLTLPANSVYLSVLRTATAGLAARLHFTLDEIEDLRIAVDEACAMLLNGEELPDSELHCRFTLTPDEIAVTVTLPGVRRSLPPQNTFAWQVLTALTGEVDAEVSNDQLTIGLVKRRSRAS</sequence>
<proteinExistence type="predicted"/>